<name>A0A7J7J1K4_BUGNE</name>
<dbReference type="InterPro" id="IPR027417">
    <property type="entry name" value="P-loop_NTPase"/>
</dbReference>
<keyword evidence="6 9" id="KW-0333">Golgi apparatus</keyword>
<sequence>MNMHRFQRSHMYKIPLLTLFCSVMLLLQRYYTNSGLLIQLNMLETSLVNIRWPVAKPNATSRVKIFCSQSPYSLTRKYVGKGRSIASVDGNKLVYCPIPKAGWSTWKWLLYRESGKLDTGFQSEWHKIGFKVIRNGHNSHFIHRLIFVRDPYDRLVSAYKDKVLRDAGRYVRQFKQPCKSKNRPPAPALTFSQFIQCIIDEAYTYSDNISTFGTGGKMDIHWRPQTLLCNFCESNFNIIGHLEHMNEDLTEALKVLHMNTTLAKKNASSTNKTKDLPLSYWYNQLDQRLRSDLAMLYSHDFRLLGYDPSPPI</sequence>
<dbReference type="GO" id="GO:0008146">
    <property type="term" value="F:sulfotransferase activity"/>
    <property type="evidence" value="ECO:0007669"/>
    <property type="project" value="InterPro"/>
</dbReference>
<evidence type="ECO:0000256" key="2">
    <source>
        <dbReference type="ARBA" id="ARBA00006339"/>
    </source>
</evidence>
<dbReference type="PANTHER" id="PTHR12137">
    <property type="entry name" value="CARBOHYDRATE SULFOTRANSFERASE"/>
    <property type="match status" value="1"/>
</dbReference>
<evidence type="ECO:0000256" key="6">
    <source>
        <dbReference type="ARBA" id="ARBA00023034"/>
    </source>
</evidence>
<dbReference type="InterPro" id="IPR005331">
    <property type="entry name" value="Sulfotransferase"/>
</dbReference>
<keyword evidence="8 9" id="KW-0325">Glycoprotein</keyword>
<dbReference type="EMBL" id="VXIV02003221">
    <property type="protein sequence ID" value="KAF6019561.1"/>
    <property type="molecule type" value="Genomic_DNA"/>
</dbReference>
<evidence type="ECO:0000256" key="5">
    <source>
        <dbReference type="ARBA" id="ARBA00022989"/>
    </source>
</evidence>
<dbReference type="Gene3D" id="3.40.50.300">
    <property type="entry name" value="P-loop containing nucleotide triphosphate hydrolases"/>
    <property type="match status" value="1"/>
</dbReference>
<keyword evidence="3 9" id="KW-0808">Transferase</keyword>
<dbReference type="InterPro" id="IPR018011">
    <property type="entry name" value="Carb_sulfotrans_8-10"/>
</dbReference>
<evidence type="ECO:0000313" key="11">
    <source>
        <dbReference type="Proteomes" id="UP000593567"/>
    </source>
</evidence>
<dbReference type="Proteomes" id="UP000593567">
    <property type="component" value="Unassembled WGS sequence"/>
</dbReference>
<dbReference type="OrthoDB" id="6117100at2759"/>
<proteinExistence type="inferred from homology"/>
<evidence type="ECO:0000256" key="1">
    <source>
        <dbReference type="ARBA" id="ARBA00004323"/>
    </source>
</evidence>
<keyword evidence="5" id="KW-1133">Transmembrane helix</keyword>
<dbReference type="PANTHER" id="PTHR12137:SF54">
    <property type="entry name" value="CARBOHYDRATE SULFOTRANSFERASE"/>
    <property type="match status" value="1"/>
</dbReference>
<evidence type="ECO:0000256" key="8">
    <source>
        <dbReference type="ARBA" id="ARBA00023180"/>
    </source>
</evidence>
<keyword evidence="7" id="KW-0472">Membrane</keyword>
<comment type="similarity">
    <text evidence="2 9">Belongs to the sulfotransferase 2 family.</text>
</comment>
<dbReference type="AlphaFoldDB" id="A0A7J7J1K4"/>
<keyword evidence="11" id="KW-1185">Reference proteome</keyword>
<dbReference type="GO" id="GO:0000139">
    <property type="term" value="C:Golgi membrane"/>
    <property type="evidence" value="ECO:0007669"/>
    <property type="project" value="UniProtKB-SubCell"/>
</dbReference>
<dbReference type="GO" id="GO:0016051">
    <property type="term" value="P:carbohydrate biosynthetic process"/>
    <property type="evidence" value="ECO:0007669"/>
    <property type="project" value="InterPro"/>
</dbReference>
<keyword evidence="4" id="KW-0812">Transmembrane</keyword>
<evidence type="ECO:0000256" key="3">
    <source>
        <dbReference type="ARBA" id="ARBA00022679"/>
    </source>
</evidence>
<dbReference type="Pfam" id="PF03567">
    <property type="entry name" value="Sulfotransfer_2"/>
    <property type="match status" value="1"/>
</dbReference>
<evidence type="ECO:0000256" key="4">
    <source>
        <dbReference type="ARBA" id="ARBA00022692"/>
    </source>
</evidence>
<comment type="subcellular location">
    <subcellularLocation>
        <location evidence="1 9">Golgi apparatus membrane</location>
        <topology evidence="1 9">Single-pass type II membrane protein</topology>
    </subcellularLocation>
</comment>
<dbReference type="EC" id="2.8.2.-" evidence="9"/>
<organism evidence="10 11">
    <name type="scientific">Bugula neritina</name>
    <name type="common">Brown bryozoan</name>
    <name type="synonym">Sertularia neritina</name>
    <dbReference type="NCBI Taxonomy" id="10212"/>
    <lineage>
        <taxon>Eukaryota</taxon>
        <taxon>Metazoa</taxon>
        <taxon>Spiralia</taxon>
        <taxon>Lophotrochozoa</taxon>
        <taxon>Bryozoa</taxon>
        <taxon>Gymnolaemata</taxon>
        <taxon>Cheilostomatida</taxon>
        <taxon>Flustrina</taxon>
        <taxon>Buguloidea</taxon>
        <taxon>Bugulidae</taxon>
        <taxon>Bugula</taxon>
    </lineage>
</organism>
<reference evidence="10" key="1">
    <citation type="submission" date="2020-06" db="EMBL/GenBank/DDBJ databases">
        <title>Draft genome of Bugula neritina, a colonial animal packing powerful symbionts and potential medicines.</title>
        <authorList>
            <person name="Rayko M."/>
        </authorList>
    </citation>
    <scope>NUCLEOTIDE SEQUENCE [LARGE SCALE GENOMIC DNA]</scope>
    <source>
        <strain evidence="10">Kwan_BN1</strain>
    </source>
</reference>
<gene>
    <name evidence="10" type="ORF">EB796_022134</name>
</gene>
<comment type="caution">
    <text evidence="10">The sequence shown here is derived from an EMBL/GenBank/DDBJ whole genome shotgun (WGS) entry which is preliminary data.</text>
</comment>
<protein>
    <recommendedName>
        <fullName evidence="9">Carbohydrate sulfotransferase</fullName>
        <ecNumber evidence="9">2.8.2.-</ecNumber>
    </recommendedName>
</protein>
<accession>A0A7J7J1K4</accession>
<evidence type="ECO:0000313" key="10">
    <source>
        <dbReference type="EMBL" id="KAF6019561.1"/>
    </source>
</evidence>
<evidence type="ECO:0000256" key="7">
    <source>
        <dbReference type="ARBA" id="ARBA00023136"/>
    </source>
</evidence>
<keyword evidence="9" id="KW-0735">Signal-anchor</keyword>
<keyword evidence="9" id="KW-0119">Carbohydrate metabolism</keyword>
<evidence type="ECO:0000256" key="9">
    <source>
        <dbReference type="RuleBase" id="RU364020"/>
    </source>
</evidence>